<dbReference type="AlphaFoldDB" id="A0A061S0Y6"/>
<name>A0A061S0Y6_9CHLO</name>
<comment type="similarity">
    <text evidence="2">Belongs to the universal ribosomal protein uL29 family.</text>
</comment>
<dbReference type="InterPro" id="IPR001854">
    <property type="entry name" value="Ribosomal_uL29"/>
</dbReference>
<dbReference type="EMBL" id="GBEZ01006592">
    <property type="protein sequence ID" value="JAC78817.1"/>
    <property type="molecule type" value="Transcribed_RNA"/>
</dbReference>
<dbReference type="NCBIfam" id="TIGR00012">
    <property type="entry name" value="L29"/>
    <property type="match status" value="1"/>
</dbReference>
<keyword evidence="3 9" id="KW-0689">Ribosomal protein</keyword>
<reference evidence="9" key="1">
    <citation type="submission" date="2014-05" db="EMBL/GenBank/DDBJ databases">
        <title>The transcriptome of the halophilic microalga Tetraselmis sp. GSL018 isolated from the Great Salt Lake, Utah.</title>
        <authorList>
            <person name="Jinkerson R.E."/>
            <person name="D'Adamo S."/>
            <person name="Posewitz M.C."/>
        </authorList>
    </citation>
    <scope>NUCLEOTIDE SEQUENCE</scope>
    <source>
        <strain evidence="9">GSL018</strain>
    </source>
</reference>
<comment type="subcellular location">
    <subcellularLocation>
        <location evidence="1">Mitochondrion</location>
    </subcellularLocation>
</comment>
<dbReference type="GO" id="GO:0005762">
    <property type="term" value="C:mitochondrial large ribosomal subunit"/>
    <property type="evidence" value="ECO:0007669"/>
    <property type="project" value="TreeGrafter"/>
</dbReference>
<evidence type="ECO:0000256" key="6">
    <source>
        <dbReference type="ARBA" id="ARBA00035289"/>
    </source>
</evidence>
<dbReference type="PANTHER" id="PTHR21183:SF18">
    <property type="entry name" value="LARGE RIBOSOMAL SUBUNIT PROTEIN UL29M"/>
    <property type="match status" value="1"/>
</dbReference>
<dbReference type="InterPro" id="IPR038340">
    <property type="entry name" value="MRP-L47_sf"/>
</dbReference>
<evidence type="ECO:0000256" key="3">
    <source>
        <dbReference type="ARBA" id="ARBA00022980"/>
    </source>
</evidence>
<organism evidence="9">
    <name type="scientific">Tetraselmis sp. GSL018</name>
    <dbReference type="NCBI Taxonomy" id="582737"/>
    <lineage>
        <taxon>Eukaryota</taxon>
        <taxon>Viridiplantae</taxon>
        <taxon>Chlorophyta</taxon>
        <taxon>core chlorophytes</taxon>
        <taxon>Chlorodendrophyceae</taxon>
        <taxon>Chlorodendrales</taxon>
        <taxon>Chlorodendraceae</taxon>
        <taxon>Tetraselmis</taxon>
    </lineage>
</organism>
<dbReference type="EMBL" id="GBEZ01021974">
    <property type="protein sequence ID" value="JAC64824.1"/>
    <property type="molecule type" value="Transcribed_RNA"/>
</dbReference>
<dbReference type="GO" id="GO:0032543">
    <property type="term" value="P:mitochondrial translation"/>
    <property type="evidence" value="ECO:0007669"/>
    <property type="project" value="TreeGrafter"/>
</dbReference>
<dbReference type="EMBL" id="GBEZ01017659">
    <property type="protein sequence ID" value="JAC68699.1"/>
    <property type="molecule type" value="Transcribed_RNA"/>
</dbReference>
<dbReference type="InterPro" id="IPR036049">
    <property type="entry name" value="Ribosomal_uL29_sf"/>
</dbReference>
<evidence type="ECO:0000256" key="5">
    <source>
        <dbReference type="ARBA" id="ARBA00023274"/>
    </source>
</evidence>
<evidence type="ECO:0000313" key="9">
    <source>
        <dbReference type="EMBL" id="JAC78817.1"/>
    </source>
</evidence>
<accession>A0A061S0Y6</accession>
<evidence type="ECO:0000256" key="2">
    <source>
        <dbReference type="ARBA" id="ARBA00009254"/>
    </source>
</evidence>
<evidence type="ECO:0000256" key="4">
    <source>
        <dbReference type="ARBA" id="ARBA00023128"/>
    </source>
</evidence>
<dbReference type="PANTHER" id="PTHR21183">
    <property type="entry name" value="RIBOSOMAL PROTEIN L47, MITOCHONDRIAL-RELATED"/>
    <property type="match status" value="1"/>
</dbReference>
<dbReference type="Gene3D" id="6.10.330.20">
    <property type="match status" value="1"/>
</dbReference>
<dbReference type="InterPro" id="IPR010729">
    <property type="entry name" value="Ribosomal_uL29_mit"/>
</dbReference>
<evidence type="ECO:0000256" key="1">
    <source>
        <dbReference type="ARBA" id="ARBA00004173"/>
    </source>
</evidence>
<dbReference type="Pfam" id="PF06984">
    <property type="entry name" value="MRP-L47"/>
    <property type="match status" value="1"/>
</dbReference>
<keyword evidence="4" id="KW-0496">Mitochondrion</keyword>
<keyword evidence="5" id="KW-0687">Ribonucleoprotein</keyword>
<evidence type="ECO:0000313" key="7">
    <source>
        <dbReference type="EMBL" id="JAC64824.1"/>
    </source>
</evidence>
<evidence type="ECO:0000313" key="8">
    <source>
        <dbReference type="EMBL" id="JAC68699.1"/>
    </source>
</evidence>
<proteinExistence type="inferred from homology"/>
<dbReference type="GO" id="GO:0003735">
    <property type="term" value="F:structural constituent of ribosome"/>
    <property type="evidence" value="ECO:0007669"/>
    <property type="project" value="InterPro"/>
</dbReference>
<gene>
    <name evidence="9" type="primary">MRPL47</name>
    <name evidence="9" type="ORF">TSPGSL018_14241</name>
    <name evidence="7" type="ORF">TSPGSL018_17448</name>
    <name evidence="8" type="ORF">TSPGSL018_8119</name>
</gene>
<sequence length="145" mass="16464">MLSQFCRLNQILAGRVACLGNRSFSGATTVKSGLADFFEDPKLLETGEGEKSQSVGRPWEAAELRWKSFEDLHKLWFVLMKERNMLLSTKSQLQSQGKKLNDHGRIQKVKRSMARIKVVLNERAVEMRKADPAAAKQLKEFIDAL</sequence>
<protein>
    <recommendedName>
        <fullName evidence="6">Large ribosomal subunit protein uL29m</fullName>
    </recommendedName>
</protein>
<dbReference type="SUPFAM" id="SSF46561">
    <property type="entry name" value="Ribosomal protein L29 (L29p)"/>
    <property type="match status" value="1"/>
</dbReference>